<protein>
    <submittedName>
        <fullName evidence="2">Methionine synthase</fullName>
        <ecNumber evidence="2">2.1.1.13</ecNumber>
    </submittedName>
</protein>
<evidence type="ECO:0000259" key="1">
    <source>
        <dbReference type="PROSITE" id="PS50974"/>
    </source>
</evidence>
<proteinExistence type="predicted"/>
<name>A0A5J4S3I9_9ZZZZ</name>
<dbReference type="Pfam" id="PF02965">
    <property type="entry name" value="Met_synt_B12"/>
    <property type="match status" value="1"/>
</dbReference>
<feature type="domain" description="AdoMet activation" evidence="1">
    <location>
        <begin position="1"/>
        <end position="303"/>
    </location>
</feature>
<keyword evidence="2" id="KW-0489">Methyltransferase</keyword>
<dbReference type="EC" id="2.1.1.13" evidence="2"/>
<keyword evidence="2" id="KW-0808">Transferase</keyword>
<accession>A0A5J4S3I9</accession>
<dbReference type="InterPro" id="IPR037010">
    <property type="entry name" value="VitB12-dep_Met_synth_activ_sf"/>
</dbReference>
<dbReference type="GO" id="GO:0032259">
    <property type="term" value="P:methylation"/>
    <property type="evidence" value="ECO:0007669"/>
    <property type="project" value="UniProtKB-KW"/>
</dbReference>
<dbReference type="PANTHER" id="PTHR45833">
    <property type="entry name" value="METHIONINE SYNTHASE"/>
    <property type="match status" value="1"/>
</dbReference>
<dbReference type="Gene3D" id="1.10.288.10">
    <property type="entry name" value="Cobalamin-dependent Methionine Synthase, domain 2"/>
    <property type="match status" value="1"/>
</dbReference>
<dbReference type="PROSITE" id="PS50974">
    <property type="entry name" value="ADOMET_ACTIVATION"/>
    <property type="match status" value="1"/>
</dbReference>
<dbReference type="Gene3D" id="3.10.196.10">
    <property type="entry name" value="Vitamin B12-dependent methionine synthase, activation domain"/>
    <property type="match status" value="1"/>
</dbReference>
<reference evidence="2" key="1">
    <citation type="submission" date="2019-03" db="EMBL/GenBank/DDBJ databases">
        <title>Single cell metagenomics reveals metabolic interactions within the superorganism composed of flagellate Streblomastix strix and complex community of Bacteroidetes bacteria on its surface.</title>
        <authorList>
            <person name="Treitli S.C."/>
            <person name="Kolisko M."/>
            <person name="Husnik F."/>
            <person name="Keeling P."/>
            <person name="Hampl V."/>
        </authorList>
    </citation>
    <scope>NUCLEOTIDE SEQUENCE</scope>
    <source>
        <strain evidence="2">STM</strain>
    </source>
</reference>
<comment type="caution">
    <text evidence="2">The sequence shown here is derived from an EMBL/GenBank/DDBJ whole genome shotgun (WGS) entry which is preliminary data.</text>
</comment>
<dbReference type="InterPro" id="IPR050554">
    <property type="entry name" value="Met_Synthase/Corrinoid"/>
</dbReference>
<gene>
    <name evidence="2" type="ORF">EZS27_012325</name>
</gene>
<dbReference type="SUPFAM" id="SSF56507">
    <property type="entry name" value="Methionine synthase activation domain-like"/>
    <property type="match status" value="1"/>
</dbReference>
<dbReference type="EMBL" id="SNRY01000510">
    <property type="protein sequence ID" value="KAA6339761.1"/>
    <property type="molecule type" value="Genomic_DNA"/>
</dbReference>
<evidence type="ECO:0000313" key="2">
    <source>
        <dbReference type="EMBL" id="KAA6339761.1"/>
    </source>
</evidence>
<sequence length="303" mass="34744">MNSVQYLPYRIQDVVSYINWIYFFHAWGFEPRFATIADIHDCEVYRTSWIAAFLEIDRPKATEAVHLYKEACRMLQEWGKEFKVQTLFKLCRANADGDNLLLDDVVLPLLRQQTKKQGDDQPYLCLSDFVRPLSSGIKDTVGVFASTVNTEIEQFYENDPHKQLLAQTLADRLAEASTEKMHEYVRKTAWGYAKDENLPIKELLLEKFQGIRPAIGYPSIPDQSINFILNDILDMSRIGITLTENGAMNPHASVCGLMMAHPSARYFSVGTIDEIQLSDYAMRRGKTVEEIRKFLNINSSLGR</sequence>
<organism evidence="2">
    <name type="scientific">termite gut metagenome</name>
    <dbReference type="NCBI Taxonomy" id="433724"/>
    <lineage>
        <taxon>unclassified sequences</taxon>
        <taxon>metagenomes</taxon>
        <taxon>organismal metagenomes</taxon>
    </lineage>
</organism>
<dbReference type="InterPro" id="IPR004223">
    <property type="entry name" value="VitB12-dep_Met_synth_activ_dom"/>
</dbReference>
<dbReference type="GO" id="GO:0005829">
    <property type="term" value="C:cytosol"/>
    <property type="evidence" value="ECO:0007669"/>
    <property type="project" value="TreeGrafter"/>
</dbReference>
<dbReference type="GO" id="GO:0008705">
    <property type="term" value="F:methionine synthase activity"/>
    <property type="evidence" value="ECO:0007669"/>
    <property type="project" value="UniProtKB-EC"/>
</dbReference>
<dbReference type="AlphaFoldDB" id="A0A5J4S3I9"/>